<dbReference type="EMBL" id="WBKG01000006">
    <property type="protein sequence ID" value="KAB1989006.1"/>
    <property type="molecule type" value="Genomic_DNA"/>
</dbReference>
<dbReference type="GO" id="GO:0031177">
    <property type="term" value="F:phosphopantetheine binding"/>
    <property type="evidence" value="ECO:0007669"/>
    <property type="project" value="InterPro"/>
</dbReference>
<dbReference type="SMART" id="SM00823">
    <property type="entry name" value="PKS_PP"/>
    <property type="match status" value="1"/>
</dbReference>
<evidence type="ECO:0000259" key="3">
    <source>
        <dbReference type="PROSITE" id="PS50075"/>
    </source>
</evidence>
<dbReference type="Pfam" id="PF00550">
    <property type="entry name" value="PP-binding"/>
    <property type="match status" value="1"/>
</dbReference>
<keyword evidence="1" id="KW-0596">Phosphopantetheine</keyword>
<dbReference type="InterPro" id="IPR020806">
    <property type="entry name" value="PKS_PP-bd"/>
</dbReference>
<gene>
    <name evidence="4" type="ORF">F8144_10765</name>
</gene>
<dbReference type="AlphaFoldDB" id="A0A7J5DK12"/>
<feature type="domain" description="Carrier" evidence="3">
    <location>
        <begin position="1"/>
        <end position="72"/>
    </location>
</feature>
<evidence type="ECO:0000313" key="4">
    <source>
        <dbReference type="EMBL" id="KAB1989006.1"/>
    </source>
</evidence>
<evidence type="ECO:0000256" key="1">
    <source>
        <dbReference type="ARBA" id="ARBA00022450"/>
    </source>
</evidence>
<keyword evidence="2" id="KW-0597">Phosphoprotein</keyword>
<name>A0A7J5DK12_9ACTN</name>
<keyword evidence="5" id="KW-1185">Reference proteome</keyword>
<reference evidence="4 5" key="1">
    <citation type="submission" date="2019-09" db="EMBL/GenBank/DDBJ databases">
        <title>Isolation and identification of active actinomycetes.</title>
        <authorList>
            <person name="Yu Z."/>
            <person name="Han C."/>
            <person name="Yu B."/>
        </authorList>
    </citation>
    <scope>NUCLEOTIDE SEQUENCE [LARGE SCALE GENOMIC DNA]</scope>
    <source>
        <strain evidence="4 5">NEAU-H2</strain>
    </source>
</reference>
<organism evidence="4 5">
    <name type="scientific">Streptomyces triticiradicis</name>
    <dbReference type="NCBI Taxonomy" id="2651189"/>
    <lineage>
        <taxon>Bacteria</taxon>
        <taxon>Bacillati</taxon>
        <taxon>Actinomycetota</taxon>
        <taxon>Actinomycetes</taxon>
        <taxon>Kitasatosporales</taxon>
        <taxon>Streptomycetaceae</taxon>
        <taxon>Streptomyces</taxon>
    </lineage>
</organism>
<comment type="caution">
    <text evidence="4">The sequence shown here is derived from an EMBL/GenBank/DDBJ whole genome shotgun (WGS) entry which is preliminary data.</text>
</comment>
<dbReference type="SUPFAM" id="SSF47336">
    <property type="entry name" value="ACP-like"/>
    <property type="match status" value="1"/>
</dbReference>
<protein>
    <submittedName>
        <fullName evidence="4">Acyl carrier protein</fullName>
    </submittedName>
</protein>
<dbReference type="InterPro" id="IPR009081">
    <property type="entry name" value="PP-bd_ACP"/>
</dbReference>
<sequence>MITSKIHAIWSRELNLAEFADTDDFFSLGGHSLIMTRIQREILSELGIEVPMDQLFRKSTVAEISEHIESTLSAA</sequence>
<dbReference type="PANTHER" id="PTHR44845:SF6">
    <property type="entry name" value="BETA-ALANINE-ACTIVATING ENZYME"/>
    <property type="match status" value="1"/>
</dbReference>
<dbReference type="GO" id="GO:0017000">
    <property type="term" value="P:antibiotic biosynthetic process"/>
    <property type="evidence" value="ECO:0007669"/>
    <property type="project" value="UniProtKB-ARBA"/>
</dbReference>
<dbReference type="InterPro" id="IPR036736">
    <property type="entry name" value="ACP-like_sf"/>
</dbReference>
<dbReference type="Gene3D" id="1.10.1200.10">
    <property type="entry name" value="ACP-like"/>
    <property type="match status" value="1"/>
</dbReference>
<dbReference type="PROSITE" id="PS50075">
    <property type="entry name" value="CARRIER"/>
    <property type="match status" value="1"/>
</dbReference>
<dbReference type="Proteomes" id="UP000442990">
    <property type="component" value="Unassembled WGS sequence"/>
</dbReference>
<dbReference type="RefSeq" id="WP_151469035.1">
    <property type="nucleotide sequence ID" value="NZ_WBKG01000006.1"/>
</dbReference>
<dbReference type="PANTHER" id="PTHR44845">
    <property type="entry name" value="CARRIER DOMAIN-CONTAINING PROTEIN"/>
    <property type="match status" value="1"/>
</dbReference>
<proteinExistence type="predicted"/>
<evidence type="ECO:0000313" key="5">
    <source>
        <dbReference type="Proteomes" id="UP000442990"/>
    </source>
</evidence>
<evidence type="ECO:0000256" key="2">
    <source>
        <dbReference type="ARBA" id="ARBA00022553"/>
    </source>
</evidence>
<accession>A0A7J5DK12</accession>